<feature type="transmembrane region" description="Helical" evidence="1">
    <location>
        <begin position="102"/>
        <end position="123"/>
    </location>
</feature>
<evidence type="ECO:0000313" key="3">
    <source>
        <dbReference type="EMBL" id="GIL64440.1"/>
    </source>
</evidence>
<evidence type="ECO:0000256" key="2">
    <source>
        <dbReference type="SAM" id="SignalP"/>
    </source>
</evidence>
<keyword evidence="1" id="KW-1133">Transmembrane helix</keyword>
<proteinExistence type="predicted"/>
<feature type="non-terminal residue" evidence="3">
    <location>
        <position position="166"/>
    </location>
</feature>
<organism evidence="3 4">
    <name type="scientific">Volvox africanus</name>
    <dbReference type="NCBI Taxonomy" id="51714"/>
    <lineage>
        <taxon>Eukaryota</taxon>
        <taxon>Viridiplantae</taxon>
        <taxon>Chlorophyta</taxon>
        <taxon>core chlorophytes</taxon>
        <taxon>Chlorophyceae</taxon>
        <taxon>CS clade</taxon>
        <taxon>Chlamydomonadales</taxon>
        <taxon>Volvocaceae</taxon>
        <taxon>Volvox</taxon>
    </lineage>
</organism>
<keyword evidence="2" id="KW-0732">Signal</keyword>
<keyword evidence="1" id="KW-0472">Membrane</keyword>
<comment type="caution">
    <text evidence="3">The sequence shown here is derived from an EMBL/GenBank/DDBJ whole genome shotgun (WGS) entry which is preliminary data.</text>
</comment>
<evidence type="ECO:0000256" key="1">
    <source>
        <dbReference type="SAM" id="Phobius"/>
    </source>
</evidence>
<keyword evidence="4" id="KW-1185">Reference proteome</keyword>
<protein>
    <submittedName>
        <fullName evidence="3">Uncharacterized protein</fullName>
    </submittedName>
</protein>
<feature type="transmembrane region" description="Helical" evidence="1">
    <location>
        <begin position="129"/>
        <end position="150"/>
    </location>
</feature>
<dbReference type="AlphaFoldDB" id="A0A8J4BL40"/>
<name>A0A8J4BL40_9CHLO</name>
<keyword evidence="1" id="KW-0812">Transmembrane</keyword>
<accession>A0A8J4BL40</accession>
<sequence length="166" mass="18260">LHTAIVHLLVVVLSRTSSRTMCLRHLRLRPHLELLGGGGLRLSLRLSAQILDLSLAKDDVSVRGRALEDIWRLDNEEDILALLDGDARDALHGLHAKLLHRLTALLLATALLATCTTTLLVTLVEVSLLLIFAELLILLVLHLLDALLGLELLLGHFISKCDVYVV</sequence>
<dbReference type="EMBL" id="BNCO01000066">
    <property type="protein sequence ID" value="GIL64440.1"/>
    <property type="molecule type" value="Genomic_DNA"/>
</dbReference>
<gene>
    <name evidence="3" type="ORF">Vafri_18361</name>
</gene>
<dbReference type="Proteomes" id="UP000747399">
    <property type="component" value="Unassembled WGS sequence"/>
</dbReference>
<feature type="signal peptide" evidence="2">
    <location>
        <begin position="1"/>
        <end position="18"/>
    </location>
</feature>
<evidence type="ECO:0000313" key="4">
    <source>
        <dbReference type="Proteomes" id="UP000747399"/>
    </source>
</evidence>
<reference evidence="3" key="1">
    <citation type="journal article" date="2021" name="Proc. Natl. Acad. Sci. U.S.A.">
        <title>Three genomes in the algal genus Volvox reveal the fate of a haploid sex-determining region after a transition to homothallism.</title>
        <authorList>
            <person name="Yamamoto K."/>
            <person name="Hamaji T."/>
            <person name="Kawai-Toyooka H."/>
            <person name="Matsuzaki R."/>
            <person name="Takahashi F."/>
            <person name="Nishimura Y."/>
            <person name="Kawachi M."/>
            <person name="Noguchi H."/>
            <person name="Minakuchi Y."/>
            <person name="Umen J.G."/>
            <person name="Toyoda A."/>
            <person name="Nozaki H."/>
        </authorList>
    </citation>
    <scope>NUCLEOTIDE SEQUENCE</scope>
    <source>
        <strain evidence="3">NIES-3780</strain>
    </source>
</reference>
<feature type="chain" id="PRO_5035185757" evidence="2">
    <location>
        <begin position="19"/>
        <end position="166"/>
    </location>
</feature>